<dbReference type="AlphaFoldDB" id="A0A452IT52"/>
<dbReference type="PANTHER" id="PTHR10656">
    <property type="entry name" value="CELL FATE DETERMINING PROTEIN MAB21-RELATED"/>
    <property type="match status" value="1"/>
</dbReference>
<feature type="domain" description="Mab-21-like HhH/H2TH-like" evidence="3">
    <location>
        <begin position="323"/>
        <end position="418"/>
    </location>
</feature>
<reference evidence="4" key="2">
    <citation type="submission" date="2025-08" db="UniProtKB">
        <authorList>
            <consortium name="Ensembl"/>
        </authorList>
    </citation>
    <scope>IDENTIFICATION</scope>
</reference>
<reference evidence="5" key="1">
    <citation type="journal article" date="2017" name="PLoS ONE">
        <title>The Agassiz's desert tortoise genome provides a resource for the conservation of a threatened species.</title>
        <authorList>
            <person name="Tollis M."/>
            <person name="DeNardo D.F."/>
            <person name="Cornelius J.A."/>
            <person name="Dolby G.A."/>
            <person name="Edwards T."/>
            <person name="Henen B.T."/>
            <person name="Karl A.E."/>
            <person name="Murphy R.W."/>
            <person name="Kusumi K."/>
        </authorList>
    </citation>
    <scope>NUCLEOTIDE SEQUENCE [LARGE SCALE GENOMIC DNA]</scope>
</reference>
<accession>A0A452IT52</accession>
<dbReference type="Gene3D" id="3.30.460.90">
    <property type="match status" value="1"/>
</dbReference>
<dbReference type="InterPro" id="IPR046903">
    <property type="entry name" value="Mab-21-like_nuc_Trfase"/>
</dbReference>
<proteinExistence type="inferred from homology"/>
<dbReference type="Ensembl" id="ENSGAGT00000035412.1">
    <property type="protein sequence ID" value="ENSGAGP00000031220.1"/>
    <property type="gene ID" value="ENSGAGG00000022440.1"/>
</dbReference>
<evidence type="ECO:0000259" key="2">
    <source>
        <dbReference type="Pfam" id="PF03281"/>
    </source>
</evidence>
<evidence type="ECO:0000256" key="1">
    <source>
        <dbReference type="ARBA" id="ARBA00008307"/>
    </source>
</evidence>
<dbReference type="InterPro" id="IPR046906">
    <property type="entry name" value="Mab-21_HhH/H2TH-like"/>
</dbReference>
<protein>
    <submittedName>
        <fullName evidence="4">Uncharacterized protein</fullName>
    </submittedName>
</protein>
<keyword evidence="5" id="KW-1185">Reference proteome</keyword>
<evidence type="ECO:0000313" key="4">
    <source>
        <dbReference type="Ensembl" id="ENSGAGP00000031220.1"/>
    </source>
</evidence>
<dbReference type="Proteomes" id="UP000291020">
    <property type="component" value="Unassembled WGS sequence"/>
</dbReference>
<dbReference type="PANTHER" id="PTHR10656:SF30">
    <property type="entry name" value="PROTEIN MAB-21-LIKE 3"/>
    <property type="match status" value="1"/>
</dbReference>
<name>A0A452IT52_9SAUR</name>
<comment type="similarity">
    <text evidence="1">Belongs to the mab-21 family.</text>
</comment>
<evidence type="ECO:0000313" key="5">
    <source>
        <dbReference type="Proteomes" id="UP000291020"/>
    </source>
</evidence>
<feature type="domain" description="Mab-21-like nucleotidyltransferase" evidence="2">
    <location>
        <begin position="126"/>
        <end position="316"/>
    </location>
</feature>
<sequence>MGNAPIFEFFFCSEMDQTPPKLKLPAQREIISGQSKCFVPIQLILYTQIQQKVILNRKARLLFQKGGNVLPLSELCSFFSKLRITDINMFLQNTVDEVQKIIQQLTSAISYRDTRFQAISNSGVHNENFRVLAPSHFLITIPLRGLTGYRERQVRHWRYYTVHGAKLLSPVRDPEELQQWLEVEQFSKSLQQWHETEVNIEGDLVPAKVLAIFRELMEKSITSCNLSSKVSILESFSSVVRVAVETPDSQVEVELVPTVEIPTCWPEKARWPRCFKRWPPQEKVQCIKSFGFNLLARSNYHWQLDFSRAERMLIEGLDEDGGCRMKCFRVMRQMKEDVWCTGNKPILTTYHLQMVLFWTCEKYPHAKDWRCFWEGFLRMVKKLHKCVSQHFLKHYFIRGTNLLKYANTSDLDLVAGKLAVFLENPVLCLD</sequence>
<dbReference type="Gene3D" id="1.10.1410.40">
    <property type="match status" value="1"/>
</dbReference>
<dbReference type="Pfam" id="PF03281">
    <property type="entry name" value="Mab-21"/>
    <property type="match status" value="1"/>
</dbReference>
<evidence type="ECO:0000259" key="3">
    <source>
        <dbReference type="Pfam" id="PF20266"/>
    </source>
</evidence>
<dbReference type="STRING" id="38772.ENSGAGP00000031220"/>
<reference evidence="4" key="3">
    <citation type="submission" date="2025-09" db="UniProtKB">
        <authorList>
            <consortium name="Ensembl"/>
        </authorList>
    </citation>
    <scope>IDENTIFICATION</scope>
</reference>
<dbReference type="SMART" id="SM01265">
    <property type="entry name" value="Mab-21"/>
    <property type="match status" value="1"/>
</dbReference>
<dbReference type="InterPro" id="IPR024810">
    <property type="entry name" value="MAB21L/cGLR"/>
</dbReference>
<dbReference type="Pfam" id="PF20266">
    <property type="entry name" value="Mab-21_C"/>
    <property type="match status" value="1"/>
</dbReference>
<organism evidence="4 5">
    <name type="scientific">Gopherus agassizii</name>
    <name type="common">Agassiz's desert tortoise</name>
    <dbReference type="NCBI Taxonomy" id="38772"/>
    <lineage>
        <taxon>Eukaryota</taxon>
        <taxon>Metazoa</taxon>
        <taxon>Chordata</taxon>
        <taxon>Craniata</taxon>
        <taxon>Vertebrata</taxon>
        <taxon>Euteleostomi</taxon>
        <taxon>Archelosauria</taxon>
        <taxon>Testudinata</taxon>
        <taxon>Testudines</taxon>
        <taxon>Cryptodira</taxon>
        <taxon>Durocryptodira</taxon>
        <taxon>Testudinoidea</taxon>
        <taxon>Testudinidae</taxon>
        <taxon>Gopherus</taxon>
    </lineage>
</organism>